<reference evidence="1 2" key="1">
    <citation type="submission" date="2018-05" db="EMBL/GenBank/DDBJ databases">
        <title>Evolution of GPA BGCs.</title>
        <authorList>
            <person name="Waglechner N."/>
            <person name="Wright G.D."/>
        </authorList>
    </citation>
    <scope>NUCLEOTIDE SEQUENCE [LARGE SCALE GENOMIC DNA]</scope>
    <source>
        <strain evidence="1 2">A82846</strain>
    </source>
</reference>
<protein>
    <submittedName>
        <fullName evidence="1">Uncharacterized protein</fullName>
    </submittedName>
</protein>
<proteinExistence type="predicted"/>
<name>A0A428ZRY9_KIBAR</name>
<dbReference type="AlphaFoldDB" id="A0A428ZRY9"/>
<dbReference type="Proteomes" id="UP000287547">
    <property type="component" value="Unassembled WGS sequence"/>
</dbReference>
<accession>A0A428ZRY9</accession>
<evidence type="ECO:0000313" key="2">
    <source>
        <dbReference type="Proteomes" id="UP000287547"/>
    </source>
</evidence>
<organism evidence="1 2">
    <name type="scientific">Kibdelosporangium aridum</name>
    <dbReference type="NCBI Taxonomy" id="2030"/>
    <lineage>
        <taxon>Bacteria</taxon>
        <taxon>Bacillati</taxon>
        <taxon>Actinomycetota</taxon>
        <taxon>Actinomycetes</taxon>
        <taxon>Pseudonocardiales</taxon>
        <taxon>Pseudonocardiaceae</taxon>
        <taxon>Kibdelosporangium</taxon>
    </lineage>
</organism>
<evidence type="ECO:0000313" key="1">
    <source>
        <dbReference type="EMBL" id="RSM90820.1"/>
    </source>
</evidence>
<sequence length="103" mass="10798">MGHARVEFAEMLFAEAPDVGASPQPSSELTAQVQASALLAVYYEMRHGNDLRAAHIRALEQHRLALAEFAGGGSEVPALVPAVSVPAVSSGEPELPPARDPVD</sequence>
<dbReference type="EMBL" id="QHKI01000002">
    <property type="protein sequence ID" value="RSM90820.1"/>
    <property type="molecule type" value="Genomic_DNA"/>
</dbReference>
<comment type="caution">
    <text evidence="1">The sequence shown here is derived from an EMBL/GenBank/DDBJ whole genome shotgun (WGS) entry which is preliminary data.</text>
</comment>
<gene>
    <name evidence="1" type="ORF">DMH04_05065</name>
</gene>